<evidence type="ECO:0000313" key="8">
    <source>
        <dbReference type="EMBL" id="MBP1967644.1"/>
    </source>
</evidence>
<keyword evidence="2 6" id="KW-0813">Transport</keyword>
<feature type="transmembrane region" description="Helical" evidence="6">
    <location>
        <begin position="57"/>
        <end position="77"/>
    </location>
</feature>
<feature type="transmembrane region" description="Helical" evidence="6">
    <location>
        <begin position="30"/>
        <end position="50"/>
    </location>
</feature>
<gene>
    <name evidence="8" type="ORF">J2Z65_006916</name>
</gene>
<name>A0ABS4IC56_9BACL</name>
<feature type="transmembrane region" description="Helical" evidence="6">
    <location>
        <begin position="83"/>
        <end position="101"/>
    </location>
</feature>
<keyword evidence="9" id="KW-1185">Reference proteome</keyword>
<evidence type="ECO:0000256" key="6">
    <source>
        <dbReference type="RuleBase" id="RU363032"/>
    </source>
</evidence>
<dbReference type="PANTHER" id="PTHR30177:SF4">
    <property type="entry name" value="OSMOPROTECTANT IMPORT PERMEASE PROTEIN OSMW"/>
    <property type="match status" value="1"/>
</dbReference>
<dbReference type="Gene3D" id="1.10.3720.10">
    <property type="entry name" value="MetI-like"/>
    <property type="match status" value="1"/>
</dbReference>
<comment type="caution">
    <text evidence="8">The sequence shown here is derived from an EMBL/GenBank/DDBJ whole genome shotgun (WGS) entry which is preliminary data.</text>
</comment>
<dbReference type="InterPro" id="IPR035906">
    <property type="entry name" value="MetI-like_sf"/>
</dbReference>
<feature type="transmembrane region" description="Helical" evidence="6">
    <location>
        <begin position="140"/>
        <end position="166"/>
    </location>
</feature>
<dbReference type="RefSeq" id="WP_167062903.1">
    <property type="nucleotide sequence ID" value="NZ_JAAOZR010000025.1"/>
</dbReference>
<dbReference type="Proteomes" id="UP001519344">
    <property type="component" value="Unassembled WGS sequence"/>
</dbReference>
<sequence>MDKSTNAFDLFVNTFISNKSIILTALWQHIYISLTSLVISLCISIPLGIYLTRKKNLAGIAIGITGVFQTIPSIALFGFMLPFVGIGVKPTIIALVLYSLLPIVRNVYTGILEVNQAVVDAGRGMGMTNWQILWNIELPLALPVVMAGVRTAAVSTIGVTTIAAFIGAGGLGEIVFRGVALMRTELIIAGGVPAALLAVITELLLKRLEAKVTPNKHSLTKQTSGLKKKVERTAKA</sequence>
<accession>A0ABS4IC56</accession>
<feature type="domain" description="ABC transmembrane type-1" evidence="7">
    <location>
        <begin position="26"/>
        <end position="205"/>
    </location>
</feature>
<protein>
    <submittedName>
        <fullName evidence="8">Osmoprotectant transport system permease protein</fullName>
    </submittedName>
</protein>
<dbReference type="PANTHER" id="PTHR30177">
    <property type="entry name" value="GLYCINE BETAINE/L-PROLINE TRANSPORT SYSTEM PERMEASE PROTEIN PROW"/>
    <property type="match status" value="1"/>
</dbReference>
<reference evidence="8 9" key="1">
    <citation type="submission" date="2021-03" db="EMBL/GenBank/DDBJ databases">
        <title>Genomic Encyclopedia of Type Strains, Phase IV (KMG-IV): sequencing the most valuable type-strain genomes for metagenomic binning, comparative biology and taxonomic classification.</title>
        <authorList>
            <person name="Goeker M."/>
        </authorList>
    </citation>
    <scope>NUCLEOTIDE SEQUENCE [LARGE SCALE GENOMIC DNA]</scope>
    <source>
        <strain evidence="8 9">DSM 24950</strain>
    </source>
</reference>
<dbReference type="InterPro" id="IPR000515">
    <property type="entry name" value="MetI-like"/>
</dbReference>
<evidence type="ECO:0000256" key="1">
    <source>
        <dbReference type="ARBA" id="ARBA00004141"/>
    </source>
</evidence>
<keyword evidence="5 6" id="KW-0472">Membrane</keyword>
<dbReference type="Pfam" id="PF00528">
    <property type="entry name" value="BPD_transp_1"/>
    <property type="match status" value="1"/>
</dbReference>
<evidence type="ECO:0000256" key="3">
    <source>
        <dbReference type="ARBA" id="ARBA00022692"/>
    </source>
</evidence>
<evidence type="ECO:0000313" key="9">
    <source>
        <dbReference type="Proteomes" id="UP001519344"/>
    </source>
</evidence>
<dbReference type="InterPro" id="IPR051204">
    <property type="entry name" value="ABC_transp_perm/SBD"/>
</dbReference>
<feature type="transmembrane region" description="Helical" evidence="6">
    <location>
        <begin position="186"/>
        <end position="205"/>
    </location>
</feature>
<dbReference type="EMBL" id="JAGGKV010000038">
    <property type="protein sequence ID" value="MBP1967644.1"/>
    <property type="molecule type" value="Genomic_DNA"/>
</dbReference>
<dbReference type="PROSITE" id="PS50928">
    <property type="entry name" value="ABC_TM1"/>
    <property type="match status" value="1"/>
</dbReference>
<keyword evidence="4 6" id="KW-1133">Transmembrane helix</keyword>
<keyword evidence="3 6" id="KW-0812">Transmembrane</keyword>
<comment type="similarity">
    <text evidence="6">Belongs to the binding-protein-dependent transport system permease family.</text>
</comment>
<comment type="subcellular location">
    <subcellularLocation>
        <location evidence="6">Cell membrane</location>
        <topology evidence="6">Multi-pass membrane protein</topology>
    </subcellularLocation>
    <subcellularLocation>
        <location evidence="1">Membrane</location>
        <topology evidence="1">Multi-pass membrane protein</topology>
    </subcellularLocation>
</comment>
<evidence type="ECO:0000256" key="5">
    <source>
        <dbReference type="ARBA" id="ARBA00023136"/>
    </source>
</evidence>
<evidence type="ECO:0000256" key="2">
    <source>
        <dbReference type="ARBA" id="ARBA00022448"/>
    </source>
</evidence>
<organism evidence="8 9">
    <name type="scientific">Paenibacillus aceris</name>
    <dbReference type="NCBI Taxonomy" id="869555"/>
    <lineage>
        <taxon>Bacteria</taxon>
        <taxon>Bacillati</taxon>
        <taxon>Bacillota</taxon>
        <taxon>Bacilli</taxon>
        <taxon>Bacillales</taxon>
        <taxon>Paenibacillaceae</taxon>
        <taxon>Paenibacillus</taxon>
    </lineage>
</organism>
<dbReference type="CDD" id="cd06261">
    <property type="entry name" value="TM_PBP2"/>
    <property type="match status" value="1"/>
</dbReference>
<dbReference type="SUPFAM" id="SSF161098">
    <property type="entry name" value="MetI-like"/>
    <property type="match status" value="1"/>
</dbReference>
<proteinExistence type="inferred from homology"/>
<evidence type="ECO:0000259" key="7">
    <source>
        <dbReference type="PROSITE" id="PS50928"/>
    </source>
</evidence>
<evidence type="ECO:0000256" key="4">
    <source>
        <dbReference type="ARBA" id="ARBA00022989"/>
    </source>
</evidence>